<feature type="transmembrane region" description="Helical" evidence="12">
    <location>
        <begin position="26"/>
        <end position="48"/>
    </location>
</feature>
<dbReference type="SUPFAM" id="SSF81321">
    <property type="entry name" value="Family A G protein-coupled receptor-like"/>
    <property type="match status" value="1"/>
</dbReference>
<keyword evidence="8" id="KW-0297">G-protein coupled receptor</keyword>
<keyword evidence="9 12" id="KW-0472">Membrane</keyword>
<dbReference type="FunFam" id="1.10.1220.70:FF:000001">
    <property type="entry name" value="Olfactory receptor"/>
    <property type="match status" value="1"/>
</dbReference>
<dbReference type="RefSeq" id="XP_004633104.1">
    <property type="nucleotide sequence ID" value="XM_004633047.3"/>
</dbReference>
<evidence type="ECO:0000256" key="2">
    <source>
        <dbReference type="ARBA" id="ARBA00010663"/>
    </source>
</evidence>
<dbReference type="OrthoDB" id="9612608at2759"/>
<dbReference type="AlphaFoldDB" id="A0A6P3F9A5"/>
<evidence type="ECO:0000256" key="7">
    <source>
        <dbReference type="ARBA" id="ARBA00022989"/>
    </source>
</evidence>
<feature type="transmembrane region" description="Helical" evidence="12">
    <location>
        <begin position="132"/>
        <end position="158"/>
    </location>
</feature>
<dbReference type="GeneID" id="101580341"/>
<dbReference type="Proteomes" id="UP000515203">
    <property type="component" value="Unplaced"/>
</dbReference>
<evidence type="ECO:0000256" key="6">
    <source>
        <dbReference type="ARBA" id="ARBA00022725"/>
    </source>
</evidence>
<keyword evidence="7 12" id="KW-1133">Transmembrane helix</keyword>
<evidence type="ECO:0000313" key="14">
    <source>
        <dbReference type="Proteomes" id="UP000515203"/>
    </source>
</evidence>
<evidence type="ECO:0000256" key="11">
    <source>
        <dbReference type="ARBA" id="ARBA00023224"/>
    </source>
</evidence>
<dbReference type="PRINTS" id="PR00237">
    <property type="entry name" value="GPCRRHODOPSN"/>
</dbReference>
<keyword evidence="11" id="KW-0807">Transducer</keyword>
<keyword evidence="5 12" id="KW-0812">Transmembrane</keyword>
<evidence type="ECO:0000256" key="8">
    <source>
        <dbReference type="ARBA" id="ARBA00023040"/>
    </source>
</evidence>
<comment type="similarity">
    <text evidence="2">Belongs to the G-protein coupled receptor 1 family.</text>
</comment>
<feature type="transmembrane region" description="Helical" evidence="12">
    <location>
        <begin position="60"/>
        <end position="78"/>
    </location>
</feature>
<feature type="transmembrane region" description="Helical" evidence="12">
    <location>
        <begin position="197"/>
        <end position="218"/>
    </location>
</feature>
<dbReference type="GO" id="GO:0004984">
    <property type="term" value="F:olfactory receptor activity"/>
    <property type="evidence" value="ECO:0007669"/>
    <property type="project" value="InterPro"/>
</dbReference>
<dbReference type="GO" id="GO:0004930">
    <property type="term" value="F:G protein-coupled receptor activity"/>
    <property type="evidence" value="ECO:0007669"/>
    <property type="project" value="UniProtKB-KW"/>
</dbReference>
<evidence type="ECO:0000256" key="1">
    <source>
        <dbReference type="ARBA" id="ARBA00004651"/>
    </source>
</evidence>
<dbReference type="InterPro" id="IPR000276">
    <property type="entry name" value="GPCR_Rhodpsn"/>
</dbReference>
<dbReference type="FunFam" id="1.20.1070.10:FF:000009">
    <property type="entry name" value="Olfactory receptor"/>
    <property type="match status" value="1"/>
</dbReference>
<evidence type="ECO:0000256" key="9">
    <source>
        <dbReference type="ARBA" id="ARBA00023136"/>
    </source>
</evidence>
<dbReference type="SMART" id="SM01381">
    <property type="entry name" value="7TM_GPCR_Srsx"/>
    <property type="match status" value="1"/>
</dbReference>
<accession>A0A6P3F9A5</accession>
<dbReference type="Pfam" id="PF13853">
    <property type="entry name" value="7tm_4"/>
    <property type="match status" value="1"/>
</dbReference>
<dbReference type="GO" id="GO:0005886">
    <property type="term" value="C:plasma membrane"/>
    <property type="evidence" value="ECO:0007669"/>
    <property type="project" value="UniProtKB-SubCell"/>
</dbReference>
<feature type="transmembrane region" description="Helical" evidence="12">
    <location>
        <begin position="273"/>
        <end position="293"/>
    </location>
</feature>
<dbReference type="CDD" id="cd15234">
    <property type="entry name" value="7tmA_OR7-like"/>
    <property type="match status" value="1"/>
</dbReference>
<dbReference type="PANTHER" id="PTHR48001">
    <property type="entry name" value="OLFACTORY RECEPTOR"/>
    <property type="match status" value="1"/>
</dbReference>
<gene>
    <name evidence="15" type="primary">LOC101580341</name>
</gene>
<reference evidence="15" key="1">
    <citation type="submission" date="2025-08" db="UniProtKB">
        <authorList>
            <consortium name="RefSeq"/>
        </authorList>
    </citation>
    <scope>IDENTIFICATION</scope>
</reference>
<keyword evidence="6" id="KW-0552">Olfaction</keyword>
<keyword evidence="10" id="KW-0675">Receptor</keyword>
<feature type="transmembrane region" description="Helical" evidence="12">
    <location>
        <begin position="238"/>
        <end position="261"/>
    </location>
</feature>
<evidence type="ECO:0000256" key="3">
    <source>
        <dbReference type="ARBA" id="ARBA00022475"/>
    </source>
</evidence>
<evidence type="ECO:0000259" key="13">
    <source>
        <dbReference type="PROSITE" id="PS50262"/>
    </source>
</evidence>
<evidence type="ECO:0000256" key="10">
    <source>
        <dbReference type="ARBA" id="ARBA00023170"/>
    </source>
</evidence>
<evidence type="ECO:0000256" key="12">
    <source>
        <dbReference type="SAM" id="Phobius"/>
    </source>
</evidence>
<keyword evidence="14" id="KW-1185">Reference proteome</keyword>
<sequence>MRFKNHTDISEFLLVGLTADPELQSLIFSLFLAMYLVTIVGNLLILLVVSSDPHLHTPMYFFLSNLSLTDICISTTTIPKMLVNMQTRDQSITYAGCFIQMTLAVTLGGVENCLLAVMAYDHFVAICQPLQYRLILTPFFCVLLVAFSMLLSTGHALLHTLMALRLLFCTNVKIPHFFCELAQVIKFTCSDNYVNTLLIYVVGNIFFGVPIAGIIFSYTKIVFSILKMSSIGGRRYKAFSTCGAHLSVVFLFYSTGFGVYLSSAVTDSTAKNAVASVMYIVVPQVMNPFIYSWRNREMKTALRLLITRKPFILLCPFLGA</sequence>
<evidence type="ECO:0000256" key="4">
    <source>
        <dbReference type="ARBA" id="ARBA00022606"/>
    </source>
</evidence>
<dbReference type="PRINTS" id="PR00245">
    <property type="entry name" value="OLFACTORYR"/>
</dbReference>
<dbReference type="InParanoid" id="A0A6P3F9A5"/>
<feature type="domain" description="G-protein coupled receptors family 1 profile" evidence="13">
    <location>
        <begin position="41"/>
        <end position="291"/>
    </location>
</feature>
<protein>
    <submittedName>
        <fullName evidence="15">Olfactory receptor 7G1-like</fullName>
    </submittedName>
</protein>
<dbReference type="InterPro" id="IPR017452">
    <property type="entry name" value="GPCR_Rhodpsn_7TM"/>
</dbReference>
<evidence type="ECO:0000256" key="5">
    <source>
        <dbReference type="ARBA" id="ARBA00022692"/>
    </source>
</evidence>
<dbReference type="InterPro" id="IPR000725">
    <property type="entry name" value="Olfact_rcpt"/>
</dbReference>
<name>A0A6P3F9A5_OCTDE</name>
<organism evidence="14 15">
    <name type="scientific">Octodon degus</name>
    <name type="common">Degu</name>
    <name type="synonym">Sciurus degus</name>
    <dbReference type="NCBI Taxonomy" id="10160"/>
    <lineage>
        <taxon>Eukaryota</taxon>
        <taxon>Metazoa</taxon>
        <taxon>Chordata</taxon>
        <taxon>Craniata</taxon>
        <taxon>Vertebrata</taxon>
        <taxon>Euteleostomi</taxon>
        <taxon>Mammalia</taxon>
        <taxon>Eutheria</taxon>
        <taxon>Euarchontoglires</taxon>
        <taxon>Glires</taxon>
        <taxon>Rodentia</taxon>
        <taxon>Hystricomorpha</taxon>
        <taxon>Octodontidae</taxon>
        <taxon>Octodon</taxon>
    </lineage>
</organism>
<comment type="subcellular location">
    <subcellularLocation>
        <location evidence="1">Cell membrane</location>
        <topology evidence="1">Multi-pass membrane protein</topology>
    </subcellularLocation>
</comment>
<dbReference type="Gene3D" id="1.20.1070.10">
    <property type="entry name" value="Rhodopsin 7-helix transmembrane proteins"/>
    <property type="match status" value="1"/>
</dbReference>
<proteinExistence type="inferred from homology"/>
<dbReference type="PROSITE" id="PS50262">
    <property type="entry name" value="G_PROTEIN_RECEP_F1_2"/>
    <property type="match status" value="1"/>
</dbReference>
<evidence type="ECO:0000313" key="15">
    <source>
        <dbReference type="RefSeq" id="XP_004633104.1"/>
    </source>
</evidence>
<feature type="transmembrane region" description="Helical" evidence="12">
    <location>
        <begin position="98"/>
        <end position="120"/>
    </location>
</feature>
<keyword evidence="4" id="KW-0716">Sensory transduction</keyword>
<keyword evidence="3" id="KW-1003">Cell membrane</keyword>